<dbReference type="PANTHER" id="PTHR39639:SF1">
    <property type="entry name" value="DUF262 DOMAIN-CONTAINING PROTEIN"/>
    <property type="match status" value="1"/>
</dbReference>
<dbReference type="AlphaFoldDB" id="A0A2U2ED72"/>
<feature type="region of interest" description="Disordered" evidence="1">
    <location>
        <begin position="355"/>
        <end position="430"/>
    </location>
</feature>
<dbReference type="InterPro" id="IPR004919">
    <property type="entry name" value="GmrSD_N"/>
</dbReference>
<reference evidence="3 4" key="1">
    <citation type="submission" date="2014-09" db="EMBL/GenBank/DDBJ databases">
        <title>Butyrate-producing bacteria isolated from human gut.</title>
        <authorList>
            <person name="Zhang Q."/>
            <person name="Zhao L."/>
        </authorList>
    </citation>
    <scope>NUCLEOTIDE SEQUENCE [LARGE SCALE GENOMIC DNA]</scope>
    <source>
        <strain evidence="3 4">R22</strain>
    </source>
</reference>
<comment type="caution">
    <text evidence="3">The sequence shown here is derived from an EMBL/GenBank/DDBJ whole genome shotgun (WGS) entry which is preliminary data.</text>
</comment>
<accession>A0A2U2ED72</accession>
<proteinExistence type="predicted"/>
<evidence type="ECO:0000313" key="3">
    <source>
        <dbReference type="EMBL" id="PWE82451.1"/>
    </source>
</evidence>
<dbReference type="Proteomes" id="UP000245905">
    <property type="component" value="Unassembled WGS sequence"/>
</dbReference>
<feature type="compositionally biased region" description="Acidic residues" evidence="1">
    <location>
        <begin position="355"/>
        <end position="380"/>
    </location>
</feature>
<evidence type="ECO:0000313" key="4">
    <source>
        <dbReference type="Proteomes" id="UP000245905"/>
    </source>
</evidence>
<dbReference type="EMBL" id="JRFS01000045">
    <property type="protein sequence ID" value="PWE82451.1"/>
    <property type="molecule type" value="Genomic_DNA"/>
</dbReference>
<organism evidence="3 4">
    <name type="scientific">Agathobacter rectalis</name>
    <dbReference type="NCBI Taxonomy" id="39491"/>
    <lineage>
        <taxon>Bacteria</taxon>
        <taxon>Bacillati</taxon>
        <taxon>Bacillota</taxon>
        <taxon>Clostridia</taxon>
        <taxon>Lachnospirales</taxon>
        <taxon>Lachnospiraceae</taxon>
        <taxon>Agathobacter</taxon>
    </lineage>
</organism>
<name>A0A2U2ED72_9FIRM</name>
<gene>
    <name evidence="3" type="ORF">LD38_15720</name>
</gene>
<evidence type="ECO:0000256" key="1">
    <source>
        <dbReference type="SAM" id="MobiDB-lite"/>
    </source>
</evidence>
<feature type="compositionally biased region" description="Acidic residues" evidence="1">
    <location>
        <begin position="405"/>
        <end position="420"/>
    </location>
</feature>
<protein>
    <recommendedName>
        <fullName evidence="2">GmrSD restriction endonucleases N-terminal domain-containing protein</fullName>
    </recommendedName>
</protein>
<sequence length="430" mass="48642">MNRSSLPVSVNTMKKWYESDDKVLQCTLPFQRHSGMWSPILKSNLVWSMLADSYIPPIVLLKDKRGEDSKGKDIFGYQVLEGQQRLITTLFPFLNDELELHGATEPVEVDGFTYDIAGKKYSELEEELQDIIKNYRFTVQAIENYTMEEAEKLYFNINSGVALSAMQKGKAKLGNELMEFVNTLLSGNFFTQAINITEKQALKEDDLLMLMQGMALLDQRHEQREFKNISAASMLSYAESIRNSYNEEKQQMIMEIVDYLDSSFENKNKFLRKNNVPIVIVMSKIALENNVKPELFKAFINDFANALYPAYEDASGSGNIKIVNVNQRLKVMFIAMCNYFGWNIDGVGKPFESEDAWSLDTEDSENSEVDDDTASADEDSPAMGSSMNEPTEDAVEVETVNSENMDIEGDDTEEVADEAGENTGIFAESE</sequence>
<evidence type="ECO:0000259" key="2">
    <source>
        <dbReference type="Pfam" id="PF03235"/>
    </source>
</evidence>
<dbReference type="PANTHER" id="PTHR39639">
    <property type="entry name" value="CHROMOSOME 16, WHOLE GENOME SHOTGUN SEQUENCE"/>
    <property type="match status" value="1"/>
</dbReference>
<dbReference type="Pfam" id="PF03235">
    <property type="entry name" value="GmrSD_N"/>
    <property type="match status" value="1"/>
</dbReference>
<feature type="domain" description="GmrSD restriction endonucleases N-terminal" evidence="2">
    <location>
        <begin position="27"/>
        <end position="173"/>
    </location>
</feature>
<dbReference type="RefSeq" id="WP_109258801.1">
    <property type="nucleotide sequence ID" value="NZ_JRFS01000045.1"/>
</dbReference>